<dbReference type="GO" id="GO:0005730">
    <property type="term" value="C:nucleolus"/>
    <property type="evidence" value="ECO:0007669"/>
    <property type="project" value="TreeGrafter"/>
</dbReference>
<dbReference type="SUPFAM" id="SSF54928">
    <property type="entry name" value="RNA-binding domain, RBD"/>
    <property type="match status" value="1"/>
</dbReference>
<feature type="domain" description="RRM" evidence="8">
    <location>
        <begin position="122"/>
        <end position="200"/>
    </location>
</feature>
<comment type="similarity">
    <text evidence="2">Belongs to the SF3B4 family.</text>
</comment>
<dbReference type="CDD" id="cd12334">
    <property type="entry name" value="RRM1_SF3B4"/>
    <property type="match status" value="1"/>
</dbReference>
<evidence type="ECO:0000256" key="7">
    <source>
        <dbReference type="SAM" id="MobiDB-lite"/>
    </source>
</evidence>
<proteinExistence type="inferred from homology"/>
<dbReference type="FunFam" id="3.30.70.330:FF:000895">
    <property type="entry name" value="Hsh49p"/>
    <property type="match status" value="1"/>
</dbReference>
<dbReference type="GO" id="GO:0000398">
    <property type="term" value="P:mRNA splicing, via spliceosome"/>
    <property type="evidence" value="ECO:0007669"/>
    <property type="project" value="UniProtKB-ARBA"/>
</dbReference>
<dbReference type="GO" id="GO:0003723">
    <property type="term" value="F:RNA binding"/>
    <property type="evidence" value="ECO:0007669"/>
    <property type="project" value="UniProtKB-UniRule"/>
</dbReference>
<comment type="subcellular location">
    <subcellularLocation>
        <location evidence="1">Nucleus</location>
    </subcellularLocation>
</comment>
<evidence type="ECO:0000256" key="6">
    <source>
        <dbReference type="PROSITE-ProRule" id="PRU00176"/>
    </source>
</evidence>
<evidence type="ECO:0000313" key="10">
    <source>
        <dbReference type="Proteomes" id="UP000095085"/>
    </source>
</evidence>
<dbReference type="InterPro" id="IPR034158">
    <property type="entry name" value="SF3B4_RRM1"/>
</dbReference>
<evidence type="ECO:0000256" key="4">
    <source>
        <dbReference type="ARBA" id="ARBA00022884"/>
    </source>
</evidence>
<dbReference type="GO" id="GO:0048026">
    <property type="term" value="P:positive regulation of mRNA splicing, via spliceosome"/>
    <property type="evidence" value="ECO:0007669"/>
    <property type="project" value="TreeGrafter"/>
</dbReference>
<dbReference type="PANTHER" id="PTHR48030:SF3">
    <property type="entry name" value="SPLICING FACTOR 3B SUBUNIT 4"/>
    <property type="match status" value="1"/>
</dbReference>
<dbReference type="InterPro" id="IPR035979">
    <property type="entry name" value="RBD_domain_sf"/>
</dbReference>
<dbReference type="FunFam" id="3.30.70.330:FF:000505">
    <property type="entry name" value="Splicing factor 3B subunit 4"/>
    <property type="match status" value="1"/>
</dbReference>
<evidence type="ECO:0000256" key="1">
    <source>
        <dbReference type="ARBA" id="ARBA00004123"/>
    </source>
</evidence>
<reference evidence="10" key="1">
    <citation type="submission" date="2016-05" db="EMBL/GenBank/DDBJ databases">
        <title>Comparative genomics of biotechnologically important yeasts.</title>
        <authorList>
            <consortium name="DOE Joint Genome Institute"/>
            <person name="Riley R."/>
            <person name="Haridas S."/>
            <person name="Wolfe K.H."/>
            <person name="Lopes M.R."/>
            <person name="Hittinger C.T."/>
            <person name="Goker M."/>
            <person name="Salamov A."/>
            <person name="Wisecaver J."/>
            <person name="Long T.M."/>
            <person name="Aerts A.L."/>
            <person name="Barry K."/>
            <person name="Choi C."/>
            <person name="Clum A."/>
            <person name="Coughlan A.Y."/>
            <person name="Deshpande S."/>
            <person name="Douglass A.P."/>
            <person name="Hanson S.J."/>
            <person name="Klenk H.-P."/>
            <person name="Labutti K."/>
            <person name="Lapidus A."/>
            <person name="Lindquist E."/>
            <person name="Lipzen A."/>
            <person name="Meier-Kolthoff J.P."/>
            <person name="Ohm R.A."/>
            <person name="Otillar R.P."/>
            <person name="Pangilinan J."/>
            <person name="Peng Y."/>
            <person name="Rokas A."/>
            <person name="Rosa C.A."/>
            <person name="Scheuner C."/>
            <person name="Sibirny A.A."/>
            <person name="Slot J.C."/>
            <person name="Stielow J.B."/>
            <person name="Sun H."/>
            <person name="Kurtzman C.P."/>
            <person name="Blackwell M."/>
            <person name="Grigoriev I.V."/>
            <person name="Jeffries T.W."/>
        </authorList>
    </citation>
    <scope>NUCLEOTIDE SEQUENCE [LARGE SCALE GENOMIC DNA]</scope>
    <source>
        <strain evidence="10">NRRL Y-1933</strain>
    </source>
</reference>
<evidence type="ECO:0000256" key="5">
    <source>
        <dbReference type="ARBA" id="ARBA00023242"/>
    </source>
</evidence>
<sequence length="248" mass="27709">MASVFRKTDDSEKNAQATLYVGNLDPQVNEPLLYELFTQFGPIKSINLPKDRLLKTHQGFGFVEFRTGKDAEYTLNVLSGIRLFGKMLNLRKNDQSRSGITSNQKVGATTGPTTTSSNDIGAKLFIKNLNPLIDEKYLEDTFSKFGNLVAPPLLVRDDTGNSKKYAFLSYDDFASSDEVIAKMNNSILMNSKISISYAFKEDSNGNKKVRHGDEAERLLAESAKANRPAQNTKSNKRKTRITKPKKKI</sequence>
<name>A0A1E4RI04_9ASCO</name>
<evidence type="ECO:0000256" key="3">
    <source>
        <dbReference type="ARBA" id="ARBA00022737"/>
    </source>
</evidence>
<dbReference type="EMBL" id="KV454541">
    <property type="protein sequence ID" value="ODV66894.1"/>
    <property type="molecule type" value="Genomic_DNA"/>
</dbReference>
<organism evidence="9 10">
    <name type="scientific">Hyphopichia burtonii NRRL Y-1933</name>
    <dbReference type="NCBI Taxonomy" id="984485"/>
    <lineage>
        <taxon>Eukaryota</taxon>
        <taxon>Fungi</taxon>
        <taxon>Dikarya</taxon>
        <taxon>Ascomycota</taxon>
        <taxon>Saccharomycotina</taxon>
        <taxon>Pichiomycetes</taxon>
        <taxon>Debaryomycetaceae</taxon>
        <taxon>Hyphopichia</taxon>
    </lineage>
</organism>
<evidence type="ECO:0000259" key="8">
    <source>
        <dbReference type="PROSITE" id="PS50102"/>
    </source>
</evidence>
<dbReference type="GO" id="GO:0005686">
    <property type="term" value="C:U2 snRNP"/>
    <property type="evidence" value="ECO:0007669"/>
    <property type="project" value="UniProtKB-ARBA"/>
</dbReference>
<feature type="compositionally biased region" description="Basic residues" evidence="7">
    <location>
        <begin position="234"/>
        <end position="248"/>
    </location>
</feature>
<dbReference type="InterPro" id="IPR000504">
    <property type="entry name" value="RRM_dom"/>
</dbReference>
<dbReference type="OrthoDB" id="10259687at2759"/>
<gene>
    <name evidence="9" type="ORF">HYPBUDRAFT_109667</name>
</gene>
<feature type="compositionally biased region" description="Polar residues" evidence="7">
    <location>
        <begin position="96"/>
        <end position="114"/>
    </location>
</feature>
<feature type="region of interest" description="Disordered" evidence="7">
    <location>
        <begin position="220"/>
        <end position="248"/>
    </location>
</feature>
<dbReference type="PROSITE" id="PS50102">
    <property type="entry name" value="RRM"/>
    <property type="match status" value="2"/>
</dbReference>
<dbReference type="STRING" id="984485.A0A1E4RI04"/>
<dbReference type="InterPro" id="IPR052084">
    <property type="entry name" value="SF3B4_spliceosome_assoc"/>
</dbReference>
<dbReference type="Pfam" id="PF00076">
    <property type="entry name" value="RRM_1"/>
    <property type="match status" value="2"/>
</dbReference>
<accession>A0A1E4RI04</accession>
<evidence type="ECO:0000313" key="9">
    <source>
        <dbReference type="EMBL" id="ODV66894.1"/>
    </source>
</evidence>
<dbReference type="Gene3D" id="3.30.70.330">
    <property type="match status" value="2"/>
</dbReference>
<keyword evidence="4 6" id="KW-0694">RNA-binding</keyword>
<feature type="domain" description="RRM" evidence="8">
    <location>
        <begin position="17"/>
        <end position="95"/>
    </location>
</feature>
<dbReference type="PANTHER" id="PTHR48030">
    <property type="entry name" value="SPLICING FACTOR 3B SUBUNIT 4"/>
    <property type="match status" value="1"/>
</dbReference>
<keyword evidence="3" id="KW-0677">Repeat</keyword>
<dbReference type="GO" id="GO:0071011">
    <property type="term" value="C:precatalytic spliceosome"/>
    <property type="evidence" value="ECO:0007669"/>
    <property type="project" value="TreeGrafter"/>
</dbReference>
<dbReference type="Proteomes" id="UP000095085">
    <property type="component" value="Unassembled WGS sequence"/>
</dbReference>
<dbReference type="GeneID" id="30993267"/>
<dbReference type="SMART" id="SM00360">
    <property type="entry name" value="RRM"/>
    <property type="match status" value="2"/>
</dbReference>
<keyword evidence="5" id="KW-0539">Nucleus</keyword>
<dbReference type="RefSeq" id="XP_020075961.1">
    <property type="nucleotide sequence ID" value="XM_020218717.1"/>
</dbReference>
<keyword evidence="10" id="KW-1185">Reference proteome</keyword>
<dbReference type="AlphaFoldDB" id="A0A1E4RI04"/>
<evidence type="ECO:0000256" key="2">
    <source>
        <dbReference type="ARBA" id="ARBA00008363"/>
    </source>
</evidence>
<protein>
    <submittedName>
        <fullName evidence="9">RNA-binding domain-containing protein</fullName>
    </submittedName>
</protein>
<feature type="region of interest" description="Disordered" evidence="7">
    <location>
        <begin position="95"/>
        <end position="114"/>
    </location>
</feature>
<dbReference type="InterPro" id="IPR012677">
    <property type="entry name" value="Nucleotide-bd_a/b_plait_sf"/>
</dbReference>